<dbReference type="KEGG" id="xap:XA3_11560"/>
<dbReference type="EMBL" id="AP026802">
    <property type="protein sequence ID" value="BDR58715.1"/>
    <property type="molecule type" value="Genomic_DNA"/>
</dbReference>
<protein>
    <submittedName>
        <fullName evidence="1">Transcriptional regulator</fullName>
    </submittedName>
</protein>
<dbReference type="RefSeq" id="WP_317634552.1">
    <property type="nucleotide sequence ID" value="NZ_AP026802.1"/>
</dbReference>
<dbReference type="SUPFAM" id="SSF46689">
    <property type="entry name" value="Homeodomain-like"/>
    <property type="match status" value="1"/>
</dbReference>
<dbReference type="InterPro" id="IPR009057">
    <property type="entry name" value="Homeodomain-like_sf"/>
</dbReference>
<evidence type="ECO:0000313" key="2">
    <source>
        <dbReference type="Proteomes" id="UP001321861"/>
    </source>
</evidence>
<sequence>MPSDTFINLKLEKKRKITAALLTEFSENSLANSQVARIVSGAEISRGAFYKYFADLQDSYHYCLGLVLQEVHAGMGEKFERLRSVDDYFRFVKNFINSSEDNQYFSFIKWHFTENEAIVGEINNFPAKANLISSSVLKWGATILCHETIRQYLLEPHLKDQLLNYLRISLKKIEG</sequence>
<gene>
    <name evidence="1" type="ORF">XA3_11560</name>
</gene>
<evidence type="ECO:0000313" key="1">
    <source>
        <dbReference type="EMBL" id="BDR58715.1"/>
    </source>
</evidence>
<dbReference type="AlphaFoldDB" id="A0AAU9D8P2"/>
<reference evidence="1 2" key="1">
    <citation type="journal article" date="2023" name="Microbiol. Spectr.">
        <title>Symbiosis of Carpenter Bees with Uncharacterized Lactic Acid Bacteria Showing NAD Auxotrophy.</title>
        <authorList>
            <person name="Kawasaki S."/>
            <person name="Ozawa K."/>
            <person name="Mori T."/>
            <person name="Yamamoto A."/>
            <person name="Ito M."/>
            <person name="Ohkuma M."/>
            <person name="Sakamoto M."/>
            <person name="Matsutani M."/>
        </authorList>
    </citation>
    <scope>NUCLEOTIDE SEQUENCE [LARGE SCALE GENOMIC DNA]</scope>
    <source>
        <strain evidence="1 2">XA3</strain>
    </source>
</reference>
<proteinExistence type="predicted"/>
<dbReference type="Gene3D" id="1.10.357.10">
    <property type="entry name" value="Tetracycline Repressor, domain 2"/>
    <property type="match status" value="1"/>
</dbReference>
<organism evidence="1 2">
    <name type="scientific">Xylocopilactobacillus apicola</name>
    <dbReference type="NCBI Taxonomy" id="2932184"/>
    <lineage>
        <taxon>Bacteria</taxon>
        <taxon>Bacillati</taxon>
        <taxon>Bacillota</taxon>
        <taxon>Bacilli</taxon>
        <taxon>Lactobacillales</taxon>
        <taxon>Lactobacillaceae</taxon>
        <taxon>Xylocopilactobacillus</taxon>
    </lineage>
</organism>
<keyword evidence="2" id="KW-1185">Reference proteome</keyword>
<dbReference type="Proteomes" id="UP001321861">
    <property type="component" value="Chromosome"/>
</dbReference>
<accession>A0AAU9D8P2</accession>
<name>A0AAU9D8P2_9LACO</name>